<dbReference type="Pfam" id="PF00213">
    <property type="entry name" value="OSCP"/>
    <property type="match status" value="1"/>
</dbReference>
<keyword evidence="4 7" id="KW-0406">Ion transport</keyword>
<dbReference type="GO" id="GO:0045259">
    <property type="term" value="C:proton-transporting ATP synthase complex"/>
    <property type="evidence" value="ECO:0007669"/>
    <property type="project" value="UniProtKB-KW"/>
</dbReference>
<evidence type="ECO:0000256" key="3">
    <source>
        <dbReference type="ARBA" id="ARBA00022781"/>
    </source>
</evidence>
<dbReference type="AlphaFoldDB" id="A0A9D9HEK5"/>
<keyword evidence="7" id="KW-1003">Cell membrane</keyword>
<evidence type="ECO:0000256" key="7">
    <source>
        <dbReference type="HAMAP-Rule" id="MF_01416"/>
    </source>
</evidence>
<comment type="function">
    <text evidence="7">F(1)F(0) ATP synthase produces ATP from ADP in the presence of a proton or sodium gradient. F-type ATPases consist of two structural domains, F(1) containing the extramembraneous catalytic core and F(0) containing the membrane proton channel, linked together by a central stalk and a peripheral stalk. During catalysis, ATP synthesis in the catalytic domain of F(1) is coupled via a rotary mechanism of the central stalk subunits to proton translocation.</text>
</comment>
<reference evidence="8" key="1">
    <citation type="submission" date="2020-10" db="EMBL/GenBank/DDBJ databases">
        <authorList>
            <person name="Gilroy R."/>
        </authorList>
    </citation>
    <scope>NUCLEOTIDE SEQUENCE</scope>
    <source>
        <strain evidence="8">D3-1215</strain>
    </source>
</reference>
<dbReference type="EMBL" id="JADIMR010000061">
    <property type="protein sequence ID" value="MBO8446942.1"/>
    <property type="molecule type" value="Genomic_DNA"/>
</dbReference>
<keyword evidence="6 7" id="KW-0066">ATP synthesis</keyword>
<name>A0A9D9HEK5_9BACT</name>
<dbReference type="GO" id="GO:0005886">
    <property type="term" value="C:plasma membrane"/>
    <property type="evidence" value="ECO:0007669"/>
    <property type="project" value="UniProtKB-SubCell"/>
</dbReference>
<comment type="caution">
    <text evidence="8">The sequence shown here is derived from an EMBL/GenBank/DDBJ whole genome shotgun (WGS) entry which is preliminary data.</text>
</comment>
<evidence type="ECO:0000256" key="4">
    <source>
        <dbReference type="ARBA" id="ARBA00023065"/>
    </source>
</evidence>
<reference evidence="8" key="2">
    <citation type="journal article" date="2021" name="PeerJ">
        <title>Extensive microbial diversity within the chicken gut microbiome revealed by metagenomics and culture.</title>
        <authorList>
            <person name="Gilroy R."/>
            <person name="Ravi A."/>
            <person name="Getino M."/>
            <person name="Pursley I."/>
            <person name="Horton D.L."/>
            <person name="Alikhan N.F."/>
            <person name="Baker D."/>
            <person name="Gharbi K."/>
            <person name="Hall N."/>
            <person name="Watson M."/>
            <person name="Adriaenssens E.M."/>
            <person name="Foster-Nyarko E."/>
            <person name="Jarju S."/>
            <person name="Secka A."/>
            <person name="Antonio M."/>
            <person name="Oren A."/>
            <person name="Chaudhuri R.R."/>
            <person name="La Ragione R."/>
            <person name="Hildebrand F."/>
            <person name="Pallen M.J."/>
        </authorList>
    </citation>
    <scope>NUCLEOTIDE SEQUENCE</scope>
    <source>
        <strain evidence="8">D3-1215</strain>
    </source>
</reference>
<dbReference type="InterPro" id="IPR000711">
    <property type="entry name" value="ATPase_OSCP/dsu"/>
</dbReference>
<proteinExistence type="inferred from homology"/>
<evidence type="ECO:0000313" key="9">
    <source>
        <dbReference type="Proteomes" id="UP000823637"/>
    </source>
</evidence>
<dbReference type="PRINTS" id="PR00125">
    <property type="entry name" value="ATPASEDELTA"/>
</dbReference>
<evidence type="ECO:0000313" key="8">
    <source>
        <dbReference type="EMBL" id="MBO8446942.1"/>
    </source>
</evidence>
<evidence type="ECO:0000256" key="5">
    <source>
        <dbReference type="ARBA" id="ARBA00023136"/>
    </source>
</evidence>
<keyword evidence="5 7" id="KW-0472">Membrane</keyword>
<evidence type="ECO:0000256" key="6">
    <source>
        <dbReference type="ARBA" id="ARBA00023310"/>
    </source>
</evidence>
<keyword evidence="3 7" id="KW-0375">Hydrogen ion transport</keyword>
<organism evidence="8 9">
    <name type="scientific">Candidatus Enterocola intestinipullorum</name>
    <dbReference type="NCBI Taxonomy" id="2840783"/>
    <lineage>
        <taxon>Bacteria</taxon>
        <taxon>Pseudomonadati</taxon>
        <taxon>Bacteroidota</taxon>
        <taxon>Bacteroidia</taxon>
        <taxon>Bacteroidales</taxon>
        <taxon>Candidatus Enterocola</taxon>
    </lineage>
</organism>
<dbReference type="NCBIfam" id="TIGR01145">
    <property type="entry name" value="ATP_synt_delta"/>
    <property type="match status" value="1"/>
</dbReference>
<dbReference type="NCBIfam" id="NF009964">
    <property type="entry name" value="PRK13429.1-3"/>
    <property type="match status" value="1"/>
</dbReference>
<dbReference type="Gene3D" id="1.10.520.20">
    <property type="entry name" value="N-terminal domain of the delta subunit of the F1F0-ATP synthase"/>
    <property type="match status" value="1"/>
</dbReference>
<comment type="subcellular location">
    <subcellularLocation>
        <location evidence="7">Cell membrane</location>
        <topology evidence="7">Peripheral membrane protein</topology>
    </subcellularLocation>
    <subcellularLocation>
        <location evidence="1">Membrane</location>
    </subcellularLocation>
</comment>
<dbReference type="SUPFAM" id="SSF47928">
    <property type="entry name" value="N-terminal domain of the delta subunit of the F1F0-ATP synthase"/>
    <property type="match status" value="1"/>
</dbReference>
<evidence type="ECO:0000256" key="1">
    <source>
        <dbReference type="ARBA" id="ARBA00004370"/>
    </source>
</evidence>
<dbReference type="PANTHER" id="PTHR11910">
    <property type="entry name" value="ATP SYNTHASE DELTA CHAIN"/>
    <property type="match status" value="1"/>
</dbReference>
<dbReference type="Proteomes" id="UP000823637">
    <property type="component" value="Unassembled WGS sequence"/>
</dbReference>
<evidence type="ECO:0000256" key="2">
    <source>
        <dbReference type="ARBA" id="ARBA00022448"/>
    </source>
</evidence>
<gene>
    <name evidence="7" type="primary">atpH</name>
    <name evidence="8" type="ORF">IAC32_04260</name>
</gene>
<keyword evidence="7" id="KW-0139">CF(1)</keyword>
<keyword evidence="2 7" id="KW-0813">Transport</keyword>
<comment type="similarity">
    <text evidence="7">Belongs to the ATPase delta chain family.</text>
</comment>
<accession>A0A9D9HEK5</accession>
<dbReference type="HAMAP" id="MF_01416">
    <property type="entry name" value="ATP_synth_delta_bact"/>
    <property type="match status" value="1"/>
</dbReference>
<protein>
    <recommendedName>
        <fullName evidence="7">ATP synthase subunit delta</fullName>
    </recommendedName>
    <alternativeName>
        <fullName evidence="7">ATP synthase F(1) sector subunit delta</fullName>
    </alternativeName>
    <alternativeName>
        <fullName evidence="7">F-type ATPase subunit delta</fullName>
        <shortName evidence="7">F-ATPase subunit delta</shortName>
    </alternativeName>
</protein>
<dbReference type="InterPro" id="IPR026015">
    <property type="entry name" value="ATP_synth_OSCP/delta_N_sf"/>
</dbReference>
<sequence>MNDGLIAIRYARALYSSAKDKGKEDAVYKGICTMTTAFETVPGLKHALSSPTINDDDKISLLTKAAGDKPSKELKSFIVFVVSKKRESYMGSIARMYEQLYRKDKNIVVSTVTTASDIKDKSLSRIEKFVENICDAEKVELRTKTDPSIVGGFILDVEGKRMDASIKGQLSKLYKYAGHKAK</sequence>
<dbReference type="GO" id="GO:0046933">
    <property type="term" value="F:proton-transporting ATP synthase activity, rotational mechanism"/>
    <property type="evidence" value="ECO:0007669"/>
    <property type="project" value="UniProtKB-UniRule"/>
</dbReference>
<comment type="function">
    <text evidence="7">This protein is part of the stalk that links CF(0) to CF(1). It either transmits conformational changes from CF(0) to CF(1) or is implicated in proton conduction.</text>
</comment>